<gene>
    <name evidence="1" type="ORF">OF122_02125</name>
</gene>
<evidence type="ECO:0000313" key="1">
    <source>
        <dbReference type="EMBL" id="UYQ72605.1"/>
    </source>
</evidence>
<name>A0ABY6ISD6_9HYPH</name>
<dbReference type="RefSeq" id="WP_264226228.1">
    <property type="nucleotide sequence ID" value="NZ_CP107716.1"/>
</dbReference>
<protein>
    <submittedName>
        <fullName evidence="1">Uncharacterized protein</fullName>
    </submittedName>
</protein>
<proteinExistence type="predicted"/>
<reference evidence="1" key="1">
    <citation type="submission" date="2022-10" db="EMBL/GenBank/DDBJ databases">
        <title>YIM 151497 complete genome.</title>
        <authorList>
            <person name="Chen X."/>
        </authorList>
    </citation>
    <scope>NUCLEOTIDE SEQUENCE</scope>
    <source>
        <strain evidence="1">YIM 151497</strain>
    </source>
</reference>
<accession>A0ABY6ISD6</accession>
<evidence type="ECO:0000313" key="2">
    <source>
        <dbReference type="Proteomes" id="UP001163882"/>
    </source>
</evidence>
<sequence>MANIARTSSASVTLADHIDDKLYGGDTFRAEIVLTLDADGIAILDMRSVPANSWIENRAANSGNEIEWTARTREEGPFRPEPETIAEMIAEIAPLLAHVHADHSLITEDFELVGKLTEDAEEAEEEIQASLDWAKWRTSDGVIDAIDWFESIDWEGVAVTANSTNAELKAIVAPLTRQASDASECIVHDVYYALDYRRRQLQDAEDE</sequence>
<dbReference type="EMBL" id="CP107716">
    <property type="protein sequence ID" value="UYQ72605.1"/>
    <property type="molecule type" value="Genomic_DNA"/>
</dbReference>
<dbReference type="Proteomes" id="UP001163882">
    <property type="component" value="Chromosome"/>
</dbReference>
<organism evidence="1 2">
    <name type="scientific">Pelagibacterium flavum</name>
    <dbReference type="NCBI Taxonomy" id="2984530"/>
    <lineage>
        <taxon>Bacteria</taxon>
        <taxon>Pseudomonadati</taxon>
        <taxon>Pseudomonadota</taxon>
        <taxon>Alphaproteobacteria</taxon>
        <taxon>Hyphomicrobiales</taxon>
        <taxon>Devosiaceae</taxon>
        <taxon>Pelagibacterium</taxon>
    </lineage>
</organism>
<keyword evidence="2" id="KW-1185">Reference proteome</keyword>